<gene>
    <name evidence="2" type="ORF">Ahy_A08g040237</name>
</gene>
<dbReference type="AlphaFoldDB" id="A0A445BYK1"/>
<accession>A0A445BYK1</accession>
<dbReference type="Proteomes" id="UP000289738">
    <property type="component" value="Chromosome A08"/>
</dbReference>
<name>A0A445BYK1_ARAHY</name>
<feature type="region of interest" description="Disordered" evidence="1">
    <location>
        <begin position="1"/>
        <end position="22"/>
    </location>
</feature>
<evidence type="ECO:0000256" key="1">
    <source>
        <dbReference type="SAM" id="MobiDB-lite"/>
    </source>
</evidence>
<dbReference type="EMBL" id="SDMP01000008">
    <property type="protein sequence ID" value="RYR43840.1"/>
    <property type="molecule type" value="Genomic_DNA"/>
</dbReference>
<evidence type="ECO:0000313" key="3">
    <source>
        <dbReference type="Proteomes" id="UP000289738"/>
    </source>
</evidence>
<sequence>MLPQATNTVVSESSHKSEPADFPLPPPIIRCTLYGTMSMMLPSGRYTTIEWVGGCNRCRRMLLGAGPPHDLTPSENQEGSTDEGFRQRRLTNRANKISAKSSKYTGDSATFMKTKTKLSKSLNRDVTLA</sequence>
<reference evidence="2 3" key="1">
    <citation type="submission" date="2019-01" db="EMBL/GenBank/DDBJ databases">
        <title>Sequencing of cultivated peanut Arachis hypogaea provides insights into genome evolution and oil improvement.</title>
        <authorList>
            <person name="Chen X."/>
        </authorList>
    </citation>
    <scope>NUCLEOTIDE SEQUENCE [LARGE SCALE GENOMIC DNA]</scope>
    <source>
        <strain evidence="3">cv. Fuhuasheng</strain>
        <tissue evidence="2">Leaves</tissue>
    </source>
</reference>
<feature type="compositionally biased region" description="Polar residues" evidence="1">
    <location>
        <begin position="1"/>
        <end position="12"/>
    </location>
</feature>
<comment type="caution">
    <text evidence="2">The sequence shown here is derived from an EMBL/GenBank/DDBJ whole genome shotgun (WGS) entry which is preliminary data.</text>
</comment>
<organism evidence="2 3">
    <name type="scientific">Arachis hypogaea</name>
    <name type="common">Peanut</name>
    <dbReference type="NCBI Taxonomy" id="3818"/>
    <lineage>
        <taxon>Eukaryota</taxon>
        <taxon>Viridiplantae</taxon>
        <taxon>Streptophyta</taxon>
        <taxon>Embryophyta</taxon>
        <taxon>Tracheophyta</taxon>
        <taxon>Spermatophyta</taxon>
        <taxon>Magnoliopsida</taxon>
        <taxon>eudicotyledons</taxon>
        <taxon>Gunneridae</taxon>
        <taxon>Pentapetalae</taxon>
        <taxon>rosids</taxon>
        <taxon>fabids</taxon>
        <taxon>Fabales</taxon>
        <taxon>Fabaceae</taxon>
        <taxon>Papilionoideae</taxon>
        <taxon>50 kb inversion clade</taxon>
        <taxon>dalbergioids sensu lato</taxon>
        <taxon>Dalbergieae</taxon>
        <taxon>Pterocarpus clade</taxon>
        <taxon>Arachis</taxon>
    </lineage>
</organism>
<proteinExistence type="predicted"/>
<feature type="region of interest" description="Disordered" evidence="1">
    <location>
        <begin position="63"/>
        <end position="108"/>
    </location>
</feature>
<keyword evidence="3" id="KW-1185">Reference proteome</keyword>
<feature type="compositionally biased region" description="Polar residues" evidence="1">
    <location>
        <begin position="92"/>
        <end position="108"/>
    </location>
</feature>
<protein>
    <submittedName>
        <fullName evidence="2">Uncharacterized protein</fullName>
    </submittedName>
</protein>
<evidence type="ECO:0000313" key="2">
    <source>
        <dbReference type="EMBL" id="RYR43840.1"/>
    </source>
</evidence>